<feature type="domain" description="TraC-like" evidence="1">
    <location>
        <begin position="29"/>
        <end position="136"/>
    </location>
</feature>
<dbReference type="Pfam" id="PF26593">
    <property type="entry name" value="TraC-like"/>
    <property type="match status" value="1"/>
</dbReference>
<comment type="caution">
    <text evidence="2">The sequence shown here is derived from an EMBL/GenBank/DDBJ whole genome shotgun (WGS) entry which is preliminary data.</text>
</comment>
<name>A0A1G1XYR5_9BACT</name>
<evidence type="ECO:0000313" key="3">
    <source>
        <dbReference type="Proteomes" id="UP000178930"/>
    </source>
</evidence>
<sequence length="226" mass="26406">MKSPKLANKKVTASTQHHLDIAEIKEDCVLLKDGTLRAVLLVSSINFSLKSEDEQNAIIAAYIGFLNFLEFPLQIVIQSRRLDIDGYLERLKKIEKEQTNELLRMQTTEYRQYVSELVEIGDIMTKRFYVIVPYDPLSDRQKSWWKRLFGLFAAAKDVKLSQQDFIKRRHALFQRVEHIVSGLASMSLKSVLLDTQSLIELYYNTYNPDIYNKEKLVEIDKLRVEE</sequence>
<reference evidence="2 3" key="1">
    <citation type="journal article" date="2016" name="Nat. Commun.">
        <title>Thousands of microbial genomes shed light on interconnected biogeochemical processes in an aquifer system.</title>
        <authorList>
            <person name="Anantharaman K."/>
            <person name="Brown C.T."/>
            <person name="Hug L.A."/>
            <person name="Sharon I."/>
            <person name="Castelle C.J."/>
            <person name="Probst A.J."/>
            <person name="Thomas B.C."/>
            <person name="Singh A."/>
            <person name="Wilkins M.J."/>
            <person name="Karaoz U."/>
            <person name="Brodie E.L."/>
            <person name="Williams K.H."/>
            <person name="Hubbard S.S."/>
            <person name="Banfield J.F."/>
        </authorList>
    </citation>
    <scope>NUCLEOTIDE SEQUENCE [LARGE SCALE GENOMIC DNA]</scope>
</reference>
<protein>
    <recommendedName>
        <fullName evidence="1">TraC-like domain-containing protein</fullName>
    </recommendedName>
</protein>
<evidence type="ECO:0000313" key="2">
    <source>
        <dbReference type="EMBL" id="OGY45074.1"/>
    </source>
</evidence>
<gene>
    <name evidence="2" type="ORF">A2729_03385</name>
</gene>
<proteinExistence type="predicted"/>
<evidence type="ECO:0000259" key="1">
    <source>
        <dbReference type="Pfam" id="PF26593"/>
    </source>
</evidence>
<dbReference type="AlphaFoldDB" id="A0A1G1XYR5"/>
<dbReference type="InterPro" id="IPR058596">
    <property type="entry name" value="TraC-like_dom"/>
</dbReference>
<dbReference type="EMBL" id="MHIB01000006">
    <property type="protein sequence ID" value="OGY45074.1"/>
    <property type="molecule type" value="Genomic_DNA"/>
</dbReference>
<dbReference type="STRING" id="1797532.A2729_03385"/>
<accession>A0A1G1XYR5</accession>
<organism evidence="2 3">
    <name type="scientific">Candidatus Buchananbacteria bacterium RIFCSPHIGHO2_01_FULL_39_14</name>
    <dbReference type="NCBI Taxonomy" id="1797532"/>
    <lineage>
        <taxon>Bacteria</taxon>
        <taxon>Candidatus Buchananiibacteriota</taxon>
    </lineage>
</organism>
<dbReference type="Proteomes" id="UP000178930">
    <property type="component" value="Unassembled WGS sequence"/>
</dbReference>